<feature type="transmembrane region" description="Helical" evidence="6">
    <location>
        <begin position="333"/>
        <end position="361"/>
    </location>
</feature>
<evidence type="ECO:0000256" key="5">
    <source>
        <dbReference type="ARBA" id="ARBA00023136"/>
    </source>
</evidence>
<dbReference type="GO" id="GO:0008360">
    <property type="term" value="P:regulation of cell shape"/>
    <property type="evidence" value="ECO:0007669"/>
    <property type="project" value="UniProtKB-KW"/>
</dbReference>
<dbReference type="PANTHER" id="PTHR30474:SF1">
    <property type="entry name" value="PEPTIDOGLYCAN GLYCOSYLTRANSFERASE MRDB"/>
    <property type="match status" value="1"/>
</dbReference>
<organism evidence="7 8">
    <name type="scientific">Desulfoscipio geothermicus DSM 3669</name>
    <dbReference type="NCBI Taxonomy" id="1121426"/>
    <lineage>
        <taxon>Bacteria</taxon>
        <taxon>Bacillati</taxon>
        <taxon>Bacillota</taxon>
        <taxon>Clostridia</taxon>
        <taxon>Eubacteriales</taxon>
        <taxon>Desulfallaceae</taxon>
        <taxon>Desulfoscipio</taxon>
    </lineage>
</organism>
<dbReference type="GO" id="GO:0032153">
    <property type="term" value="C:cell division site"/>
    <property type="evidence" value="ECO:0007669"/>
    <property type="project" value="TreeGrafter"/>
</dbReference>
<protein>
    <recommendedName>
        <fullName evidence="6">Peptidoglycan glycosyltransferase RodA</fullName>
        <shortName evidence="6">PGT</shortName>
        <ecNumber evidence="6">2.4.99.28</ecNumber>
    </recommendedName>
    <alternativeName>
        <fullName evidence="6">Cell elongation protein RodA</fullName>
    </alternativeName>
    <alternativeName>
        <fullName evidence="6">Cell wall polymerase</fullName>
    </alternativeName>
    <alternativeName>
        <fullName evidence="6">Peptidoglycan polymerase</fullName>
        <shortName evidence="6">PG polymerase</shortName>
    </alternativeName>
</protein>
<dbReference type="NCBIfam" id="TIGR02210">
    <property type="entry name" value="rodA_shape"/>
    <property type="match status" value="1"/>
</dbReference>
<feature type="transmembrane region" description="Helical" evidence="6">
    <location>
        <begin position="12"/>
        <end position="32"/>
    </location>
</feature>
<dbReference type="GO" id="GO:0005886">
    <property type="term" value="C:plasma membrane"/>
    <property type="evidence" value="ECO:0007669"/>
    <property type="project" value="UniProtKB-SubCell"/>
</dbReference>
<dbReference type="AlphaFoldDB" id="A0A1I6DSB8"/>
<feature type="transmembrane region" description="Helical" evidence="6">
    <location>
        <begin position="367"/>
        <end position="390"/>
    </location>
</feature>
<proteinExistence type="inferred from homology"/>
<dbReference type="PANTHER" id="PTHR30474">
    <property type="entry name" value="CELL CYCLE PROTEIN"/>
    <property type="match status" value="1"/>
</dbReference>
<feature type="transmembrane region" description="Helical" evidence="6">
    <location>
        <begin position="161"/>
        <end position="177"/>
    </location>
</feature>
<feature type="transmembrane region" description="Helical" evidence="6">
    <location>
        <begin position="203"/>
        <end position="224"/>
    </location>
</feature>
<feature type="transmembrane region" description="Helical" evidence="6">
    <location>
        <begin position="129"/>
        <end position="149"/>
    </location>
</feature>
<evidence type="ECO:0000313" key="8">
    <source>
        <dbReference type="Proteomes" id="UP000199584"/>
    </source>
</evidence>
<keyword evidence="3 6" id="KW-0133">Cell shape</keyword>
<feature type="transmembrane region" description="Helical" evidence="6">
    <location>
        <begin position="65"/>
        <end position="86"/>
    </location>
</feature>
<feature type="transmembrane region" description="Helical" evidence="6">
    <location>
        <begin position="98"/>
        <end position="117"/>
    </location>
</feature>
<dbReference type="GO" id="GO:0008955">
    <property type="term" value="F:peptidoglycan glycosyltransferase activity"/>
    <property type="evidence" value="ECO:0007669"/>
    <property type="project" value="UniProtKB-UniRule"/>
</dbReference>
<dbReference type="GO" id="GO:0009252">
    <property type="term" value="P:peptidoglycan biosynthetic process"/>
    <property type="evidence" value="ECO:0007669"/>
    <property type="project" value="UniProtKB-UniRule"/>
</dbReference>
<keyword evidence="5 6" id="KW-0472">Membrane</keyword>
<dbReference type="Proteomes" id="UP000199584">
    <property type="component" value="Unassembled WGS sequence"/>
</dbReference>
<keyword evidence="6" id="KW-0808">Transferase</keyword>
<feature type="transmembrane region" description="Helical" evidence="6">
    <location>
        <begin position="302"/>
        <end position="321"/>
    </location>
</feature>
<dbReference type="InterPro" id="IPR001182">
    <property type="entry name" value="FtsW/RodA"/>
</dbReference>
<dbReference type="HAMAP" id="MF_02079">
    <property type="entry name" value="PGT_RodA"/>
    <property type="match status" value="1"/>
</dbReference>
<evidence type="ECO:0000256" key="3">
    <source>
        <dbReference type="ARBA" id="ARBA00022960"/>
    </source>
</evidence>
<dbReference type="OrthoDB" id="9812661at2"/>
<dbReference type="EC" id="2.4.99.28" evidence="6"/>
<dbReference type="InterPro" id="IPR011923">
    <property type="entry name" value="RodA/MrdB"/>
</dbReference>
<keyword evidence="6" id="KW-1003">Cell membrane</keyword>
<dbReference type="RefSeq" id="WP_092483843.1">
    <property type="nucleotide sequence ID" value="NZ_FOYM01000016.1"/>
</dbReference>
<accession>A0A1I6DSB8</accession>
<sequence length="397" mass="44211">MGTRRLFKNLDFTLIGVTGVIIMFGLVIIGSASTDYGWWMRLGLDIDKLQEANILQRLLWMKKEYVFKQAVWALLGAGVAAAVVYIPYEDWRKYTRHLYVINLLMLGAVLVLGHTAMGAQRWINIGPFVFQPSEFAKLIIIITLADFLAKREGRLRNFKELLPTFIFVGVPLIFILMQPDLGTSLVFIAILFGMLFTASSKPWLVSGLFGAGVAGAVGLVWAHLKFGTWIPLHDYQLKRLTIFLDPWSDIQGAGYHVIQSQIAIGSSGLWGKGLMRGTQSFLEFLPIRHTDFIFSVLAEETGFLGATLMLVLFGIFLYRGVRIAIESKDTFGTLLAVGVVSMFTFHILVNVGMTIAIMPITGLPLPLFSYGGSSMITNMAAIGVLLNIYLRRQKIIF</sequence>
<keyword evidence="4 6" id="KW-1133">Transmembrane helix</keyword>
<keyword evidence="8" id="KW-1185">Reference proteome</keyword>
<keyword evidence="6" id="KW-0961">Cell wall biogenesis/degradation</keyword>
<keyword evidence="6" id="KW-0328">Glycosyltransferase</keyword>
<comment type="similarity">
    <text evidence="6">Belongs to the SEDS family. MrdB/RodA subfamily.</text>
</comment>
<keyword evidence="6" id="KW-0573">Peptidoglycan synthesis</keyword>
<dbReference type="GO" id="GO:0071555">
    <property type="term" value="P:cell wall organization"/>
    <property type="evidence" value="ECO:0007669"/>
    <property type="project" value="UniProtKB-KW"/>
</dbReference>
<keyword evidence="2 6" id="KW-0812">Transmembrane</keyword>
<dbReference type="Pfam" id="PF01098">
    <property type="entry name" value="FTSW_RODA_SPOVE"/>
    <property type="match status" value="1"/>
</dbReference>
<evidence type="ECO:0000256" key="1">
    <source>
        <dbReference type="ARBA" id="ARBA00004141"/>
    </source>
</evidence>
<gene>
    <name evidence="6" type="primary">rodA</name>
    <name evidence="7" type="ORF">SAMN05660706_11635</name>
</gene>
<reference evidence="8" key="1">
    <citation type="submission" date="2016-10" db="EMBL/GenBank/DDBJ databases">
        <authorList>
            <person name="Varghese N."/>
            <person name="Submissions S."/>
        </authorList>
    </citation>
    <scope>NUCLEOTIDE SEQUENCE [LARGE SCALE GENOMIC DNA]</scope>
    <source>
        <strain evidence="8">DSM 3669</strain>
    </source>
</reference>
<comment type="pathway">
    <text evidence="6">Cell wall biogenesis; peptidoglycan biosynthesis.</text>
</comment>
<evidence type="ECO:0000256" key="2">
    <source>
        <dbReference type="ARBA" id="ARBA00022692"/>
    </source>
</evidence>
<dbReference type="GO" id="GO:0051301">
    <property type="term" value="P:cell division"/>
    <property type="evidence" value="ECO:0007669"/>
    <property type="project" value="InterPro"/>
</dbReference>
<comment type="function">
    <text evidence="6">Peptidoglycan polymerase that is essential for cell wall elongation.</text>
</comment>
<comment type="catalytic activity">
    <reaction evidence="6">
        <text>[GlcNAc-(1-&gt;4)-Mur2Ac(oyl-L-Ala-gamma-D-Glu-L-Lys-D-Ala-D-Ala)](n)-di-trans,octa-cis-undecaprenyl diphosphate + beta-D-GlcNAc-(1-&gt;4)-Mur2Ac(oyl-L-Ala-gamma-D-Glu-L-Lys-D-Ala-D-Ala)-di-trans,octa-cis-undecaprenyl diphosphate = [GlcNAc-(1-&gt;4)-Mur2Ac(oyl-L-Ala-gamma-D-Glu-L-Lys-D-Ala-D-Ala)](n+1)-di-trans,octa-cis-undecaprenyl diphosphate + di-trans,octa-cis-undecaprenyl diphosphate + H(+)</text>
        <dbReference type="Rhea" id="RHEA:23708"/>
        <dbReference type="Rhea" id="RHEA-COMP:9602"/>
        <dbReference type="Rhea" id="RHEA-COMP:9603"/>
        <dbReference type="ChEBI" id="CHEBI:15378"/>
        <dbReference type="ChEBI" id="CHEBI:58405"/>
        <dbReference type="ChEBI" id="CHEBI:60033"/>
        <dbReference type="ChEBI" id="CHEBI:78435"/>
        <dbReference type="EC" id="2.4.99.28"/>
    </reaction>
</comment>
<dbReference type="UniPathway" id="UPA00219"/>
<evidence type="ECO:0000313" key="7">
    <source>
        <dbReference type="EMBL" id="SFR08228.1"/>
    </source>
</evidence>
<name>A0A1I6DSB8_9FIRM</name>
<evidence type="ECO:0000256" key="4">
    <source>
        <dbReference type="ARBA" id="ARBA00022989"/>
    </source>
</evidence>
<dbReference type="STRING" id="39060.SAMN05660706_11635"/>
<dbReference type="EMBL" id="FOYM01000016">
    <property type="protein sequence ID" value="SFR08228.1"/>
    <property type="molecule type" value="Genomic_DNA"/>
</dbReference>
<dbReference type="GO" id="GO:0015648">
    <property type="term" value="F:lipid-linked peptidoglycan transporter activity"/>
    <property type="evidence" value="ECO:0007669"/>
    <property type="project" value="TreeGrafter"/>
</dbReference>
<evidence type="ECO:0000256" key="6">
    <source>
        <dbReference type="HAMAP-Rule" id="MF_02079"/>
    </source>
</evidence>
<comment type="subcellular location">
    <subcellularLocation>
        <location evidence="6">Cell membrane</location>
        <topology evidence="6">Multi-pass membrane protein</topology>
    </subcellularLocation>
    <subcellularLocation>
        <location evidence="1">Membrane</location>
        <topology evidence="1">Multi-pass membrane protein</topology>
    </subcellularLocation>
</comment>
<feature type="transmembrane region" description="Helical" evidence="6">
    <location>
        <begin position="183"/>
        <end position="198"/>
    </location>
</feature>